<feature type="transmembrane region" description="Helical" evidence="12">
    <location>
        <begin position="625"/>
        <end position="644"/>
    </location>
</feature>
<evidence type="ECO:0000256" key="2">
    <source>
        <dbReference type="ARBA" id="ARBA00010663"/>
    </source>
</evidence>
<evidence type="ECO:0000256" key="5">
    <source>
        <dbReference type="ARBA" id="ARBA00022989"/>
    </source>
</evidence>
<feature type="compositionally biased region" description="Polar residues" evidence="11">
    <location>
        <begin position="504"/>
        <end position="522"/>
    </location>
</feature>
<evidence type="ECO:0000256" key="8">
    <source>
        <dbReference type="ARBA" id="ARBA00023170"/>
    </source>
</evidence>
<dbReference type="SUPFAM" id="SSF81321">
    <property type="entry name" value="Family A G protein-coupled receptor-like"/>
    <property type="match status" value="1"/>
</dbReference>
<accession>A0AAW0TJ66</accession>
<evidence type="ECO:0000256" key="10">
    <source>
        <dbReference type="RuleBase" id="RU000688"/>
    </source>
</evidence>
<reference evidence="14 15" key="1">
    <citation type="submission" date="2023-03" db="EMBL/GenBank/DDBJ databases">
        <title>High-quality genome of Scylla paramamosain provides insights in environmental adaptation.</title>
        <authorList>
            <person name="Zhang L."/>
        </authorList>
    </citation>
    <scope>NUCLEOTIDE SEQUENCE [LARGE SCALE GENOMIC DNA]</scope>
    <source>
        <strain evidence="14">LZ_2023a</strain>
        <tissue evidence="14">Muscle</tissue>
    </source>
</reference>
<dbReference type="InterPro" id="IPR000276">
    <property type="entry name" value="GPCR_Rhodpsn"/>
</dbReference>
<feature type="transmembrane region" description="Helical" evidence="12">
    <location>
        <begin position="177"/>
        <end position="203"/>
    </location>
</feature>
<dbReference type="PANTHER" id="PTHR24248:SF204">
    <property type="entry name" value="HISTAMINE H1 RECEPTOR"/>
    <property type="match status" value="1"/>
</dbReference>
<evidence type="ECO:0000256" key="1">
    <source>
        <dbReference type="ARBA" id="ARBA00004651"/>
    </source>
</evidence>
<evidence type="ECO:0000256" key="11">
    <source>
        <dbReference type="SAM" id="MobiDB-lite"/>
    </source>
</evidence>
<feature type="compositionally biased region" description="Polar residues" evidence="11">
    <location>
        <begin position="529"/>
        <end position="543"/>
    </location>
</feature>
<name>A0AAW0TJ66_SCYPA</name>
<feature type="region of interest" description="Disordered" evidence="11">
    <location>
        <begin position="450"/>
        <end position="575"/>
    </location>
</feature>
<feature type="compositionally biased region" description="Low complexity" evidence="11">
    <location>
        <begin position="544"/>
        <end position="554"/>
    </location>
</feature>
<keyword evidence="3" id="KW-1003">Cell membrane</keyword>
<dbReference type="Pfam" id="PF00001">
    <property type="entry name" value="7tm_1"/>
    <property type="match status" value="1"/>
</dbReference>
<feature type="region of interest" description="Disordered" evidence="11">
    <location>
        <begin position="348"/>
        <end position="401"/>
    </location>
</feature>
<comment type="caution">
    <text evidence="14">The sequence shown here is derived from an EMBL/GenBank/DDBJ whole genome shotgun (WGS) entry which is preliminary data.</text>
</comment>
<feature type="compositionally biased region" description="Low complexity" evidence="11">
    <location>
        <begin position="450"/>
        <end position="484"/>
    </location>
</feature>
<feature type="transmembrane region" description="Helical" evidence="12">
    <location>
        <begin position="302"/>
        <end position="325"/>
    </location>
</feature>
<dbReference type="AlphaFoldDB" id="A0AAW0TJ66"/>
<evidence type="ECO:0000256" key="9">
    <source>
        <dbReference type="ARBA" id="ARBA00023224"/>
    </source>
</evidence>
<dbReference type="PANTHER" id="PTHR24248">
    <property type="entry name" value="ADRENERGIC RECEPTOR-RELATED G-PROTEIN COUPLED RECEPTOR"/>
    <property type="match status" value="1"/>
</dbReference>
<proteinExistence type="inferred from homology"/>
<keyword evidence="6 10" id="KW-0297">G-protein coupled receptor</keyword>
<dbReference type="PRINTS" id="PR00243">
    <property type="entry name" value="MUSCARINICR"/>
</dbReference>
<dbReference type="InterPro" id="IPR017452">
    <property type="entry name" value="GPCR_Rhodpsn_7TM"/>
</dbReference>
<feature type="domain" description="G-protein coupled receptors family 1 profile" evidence="13">
    <location>
        <begin position="157"/>
        <end position="641"/>
    </location>
</feature>
<dbReference type="GO" id="GO:0005886">
    <property type="term" value="C:plasma membrane"/>
    <property type="evidence" value="ECO:0007669"/>
    <property type="project" value="UniProtKB-SubCell"/>
</dbReference>
<keyword evidence="4 10" id="KW-0812">Transmembrane</keyword>
<evidence type="ECO:0000256" key="3">
    <source>
        <dbReference type="ARBA" id="ARBA00022475"/>
    </source>
</evidence>
<dbReference type="PROSITE" id="PS00237">
    <property type="entry name" value="G_PROTEIN_RECEP_F1_1"/>
    <property type="match status" value="1"/>
</dbReference>
<sequence length="679" mass="74748">MGPPSSIVAEIDTTPFKSADDSSNGTKGFKYSYAVYPKYLPPPDTAHVSTPRGHVGEVEYGIEEGGSSGLLEFRVATTVSWDAAVSRWSDAPPWSTASSWNQSLGEPNHNVTLYEEGEEGSGWWADGAGHEADEWSPGLLAITGLALYTLALCTAVGNALVIHAIRTEKRLQTVSNLFIMSLAAADLTVGVIVMPISAAYAMMGEWRLGLAVCQFWLAADYTASTASIFNLVILSLDRYWSITAPLRYLRRRTRRRAWVMIGASWTAATAWLVPVLAWHHLALGGVRHHPPHVCETEFSNSAAFKAVTAALNFYLPTALMLYLYCRIFREVQTRQALGRVPFTSHDIPTDSCSEAERGGSRPPPSARNAQFSSSHLPAITTSPPNTTVTTPTTTTTTTTTSGERSQFCSLTVVSPGRHDCSYFSGVVVSVEYLPEDSGHTSPTQQYFYSQHFSQQQQQQQSQGSQQSSQQQQQQHQHQHQQQQSLRRQVNNNRLGPHQNHIHCYQSSTRPHSTWDPSASSLQRPRDQKWNSSWRLGSLDNSGQHSSAHASSSSSNGTRKKRAAGGGSGGAGRRVESSVNLVKERKAARQLGVIVGAFMACWVPYFTLFLIMAMCETCVPAHVYTATIWLGYLNSALNPVLYPLCNHNFRRAFARMLRLPARKTSTQPNAHRLPTIAARH</sequence>
<feature type="transmembrane region" description="Helical" evidence="12">
    <location>
        <begin position="145"/>
        <end position="165"/>
    </location>
</feature>
<dbReference type="EMBL" id="JARAKH010000030">
    <property type="protein sequence ID" value="KAK8386745.1"/>
    <property type="molecule type" value="Genomic_DNA"/>
</dbReference>
<organism evidence="14 15">
    <name type="scientific">Scylla paramamosain</name>
    <name type="common">Mud crab</name>
    <dbReference type="NCBI Taxonomy" id="85552"/>
    <lineage>
        <taxon>Eukaryota</taxon>
        <taxon>Metazoa</taxon>
        <taxon>Ecdysozoa</taxon>
        <taxon>Arthropoda</taxon>
        <taxon>Crustacea</taxon>
        <taxon>Multicrustacea</taxon>
        <taxon>Malacostraca</taxon>
        <taxon>Eumalacostraca</taxon>
        <taxon>Eucarida</taxon>
        <taxon>Decapoda</taxon>
        <taxon>Pleocyemata</taxon>
        <taxon>Brachyura</taxon>
        <taxon>Eubrachyura</taxon>
        <taxon>Portunoidea</taxon>
        <taxon>Portunidae</taxon>
        <taxon>Portuninae</taxon>
        <taxon>Scylla</taxon>
    </lineage>
</organism>
<dbReference type="Gene3D" id="1.20.1070.10">
    <property type="entry name" value="Rhodopsin 7-helix transmembrane proteins"/>
    <property type="match status" value="2"/>
</dbReference>
<keyword evidence="5 12" id="KW-1133">Transmembrane helix</keyword>
<feature type="compositionally biased region" description="Low complexity" evidence="11">
    <location>
        <begin position="380"/>
        <end position="400"/>
    </location>
</feature>
<feature type="region of interest" description="Disordered" evidence="11">
    <location>
        <begin position="1"/>
        <end position="23"/>
    </location>
</feature>
<comment type="subcellular location">
    <subcellularLocation>
        <location evidence="1">Cell membrane</location>
        <topology evidence="1">Multi-pass membrane protein</topology>
    </subcellularLocation>
</comment>
<protein>
    <recommendedName>
        <fullName evidence="13">G-protein coupled receptors family 1 profile domain-containing protein</fullName>
    </recommendedName>
</protein>
<evidence type="ECO:0000313" key="15">
    <source>
        <dbReference type="Proteomes" id="UP001487740"/>
    </source>
</evidence>
<feature type="transmembrane region" description="Helical" evidence="12">
    <location>
        <begin position="257"/>
        <end position="282"/>
    </location>
</feature>
<evidence type="ECO:0000256" key="6">
    <source>
        <dbReference type="ARBA" id="ARBA00023040"/>
    </source>
</evidence>
<dbReference type="Proteomes" id="UP001487740">
    <property type="component" value="Unassembled WGS sequence"/>
</dbReference>
<evidence type="ECO:0000313" key="14">
    <source>
        <dbReference type="EMBL" id="KAK8386745.1"/>
    </source>
</evidence>
<dbReference type="EMBL" id="JARAKH010000030">
    <property type="protein sequence ID" value="KAK8386744.1"/>
    <property type="molecule type" value="Genomic_DNA"/>
</dbReference>
<dbReference type="PRINTS" id="PR00237">
    <property type="entry name" value="GPCRRHODOPSN"/>
</dbReference>
<evidence type="ECO:0000256" key="12">
    <source>
        <dbReference type="SAM" id="Phobius"/>
    </source>
</evidence>
<keyword evidence="9 10" id="KW-0807">Transducer</keyword>
<evidence type="ECO:0000256" key="4">
    <source>
        <dbReference type="ARBA" id="ARBA00022692"/>
    </source>
</evidence>
<gene>
    <name evidence="14" type="ORF">O3P69_017898</name>
</gene>
<dbReference type="GO" id="GO:0016907">
    <property type="term" value="F:G protein-coupled acetylcholine receptor activity"/>
    <property type="evidence" value="ECO:0007669"/>
    <property type="project" value="InterPro"/>
</dbReference>
<dbReference type="PROSITE" id="PS50262">
    <property type="entry name" value="G_PROTEIN_RECEP_F1_2"/>
    <property type="match status" value="1"/>
</dbReference>
<evidence type="ECO:0000259" key="13">
    <source>
        <dbReference type="PROSITE" id="PS50262"/>
    </source>
</evidence>
<dbReference type="SMART" id="SM01381">
    <property type="entry name" value="7TM_GPCR_Srsx"/>
    <property type="match status" value="1"/>
</dbReference>
<evidence type="ECO:0000256" key="7">
    <source>
        <dbReference type="ARBA" id="ARBA00023136"/>
    </source>
</evidence>
<dbReference type="GO" id="GO:0071880">
    <property type="term" value="P:adenylate cyclase-activating adrenergic receptor signaling pathway"/>
    <property type="evidence" value="ECO:0007669"/>
    <property type="project" value="TreeGrafter"/>
</dbReference>
<dbReference type="InterPro" id="IPR000995">
    <property type="entry name" value="Musac_Ach_rcpt"/>
</dbReference>
<feature type="transmembrane region" description="Helical" evidence="12">
    <location>
        <begin position="590"/>
        <end position="613"/>
    </location>
</feature>
<dbReference type="GO" id="GO:0043410">
    <property type="term" value="P:positive regulation of MAPK cascade"/>
    <property type="evidence" value="ECO:0007669"/>
    <property type="project" value="TreeGrafter"/>
</dbReference>
<keyword evidence="7 12" id="KW-0472">Membrane</keyword>
<keyword evidence="8 10" id="KW-0675">Receptor</keyword>
<feature type="transmembrane region" description="Helical" evidence="12">
    <location>
        <begin position="215"/>
        <end position="236"/>
    </location>
</feature>
<comment type="similarity">
    <text evidence="2 10">Belongs to the G-protein coupled receptor 1 family.</text>
</comment>
<keyword evidence="15" id="KW-1185">Reference proteome</keyword>
<dbReference type="GO" id="GO:0045202">
    <property type="term" value="C:synapse"/>
    <property type="evidence" value="ECO:0007669"/>
    <property type="project" value="GOC"/>
</dbReference>